<dbReference type="InterPro" id="IPR040491">
    <property type="entry name" value="DUF5626"/>
</dbReference>
<dbReference type="Pfam" id="PF18540">
    <property type="entry name" value="DUF5626"/>
    <property type="match status" value="1"/>
</dbReference>
<dbReference type="RefSeq" id="WP_087058984.1">
    <property type="nucleotide sequence ID" value="NZ_FUKW01000103.1"/>
</dbReference>
<proteinExistence type="predicted"/>
<accession>A0A1R4K1X5</accession>
<dbReference type="EMBL" id="FUKW01000103">
    <property type="protein sequence ID" value="SJN38174.1"/>
    <property type="molecule type" value="Genomic_DNA"/>
</dbReference>
<evidence type="ECO:0000313" key="3">
    <source>
        <dbReference type="Proteomes" id="UP000195611"/>
    </source>
</evidence>
<dbReference type="AlphaFoldDB" id="A0A1R4K1X5"/>
<gene>
    <name evidence="2" type="ORF">FM115_07740</name>
</gene>
<reference evidence="2 3" key="1">
    <citation type="submission" date="2017-02" db="EMBL/GenBank/DDBJ databases">
        <authorList>
            <person name="Peterson S.W."/>
        </authorList>
    </citation>
    <scope>NUCLEOTIDE SEQUENCE [LARGE SCALE GENOMIC DNA]</scope>
    <source>
        <strain evidence="2 3">42ea</strain>
    </source>
</reference>
<protein>
    <recommendedName>
        <fullName evidence="1">DUF5626 domain-containing protein</fullName>
    </recommendedName>
</protein>
<feature type="domain" description="DUF5626" evidence="1">
    <location>
        <begin position="33"/>
        <end position="163"/>
    </location>
</feature>
<evidence type="ECO:0000313" key="2">
    <source>
        <dbReference type="EMBL" id="SJN38174.1"/>
    </source>
</evidence>
<dbReference type="Gene3D" id="2.60.40.3860">
    <property type="match status" value="1"/>
</dbReference>
<evidence type="ECO:0000259" key="1">
    <source>
        <dbReference type="Pfam" id="PF18540"/>
    </source>
</evidence>
<organism evidence="2 3">
    <name type="scientific">Marinilactibacillus psychrotolerans 42ea</name>
    <dbReference type="NCBI Taxonomy" id="1255609"/>
    <lineage>
        <taxon>Bacteria</taxon>
        <taxon>Bacillati</taxon>
        <taxon>Bacillota</taxon>
        <taxon>Bacilli</taxon>
        <taxon>Lactobacillales</taxon>
        <taxon>Carnobacteriaceae</taxon>
        <taxon>Marinilactibacillus</taxon>
    </lineage>
</organism>
<sequence>MKKYFVVLVWMLGIGIYSINYSSAEAAENFTYDLEKGGAQSGSIEMPDGENIILTVEEIPDRLPQNSIKSSFRTFENIQNKSYLIKGSQALIWNASFKIKVHNKLITKATEPKASSPTGRVYYSKLKLFNTKKKASLFFKIDQWIGGVRAVQLVSTIQGSKLVITHN</sequence>
<name>A0A1R4K1X5_9LACT</name>
<dbReference type="Proteomes" id="UP000195611">
    <property type="component" value="Unassembled WGS sequence"/>
</dbReference>